<evidence type="ECO:0000313" key="4">
    <source>
        <dbReference type="Proteomes" id="UP000015520"/>
    </source>
</evidence>
<dbReference type="InterPro" id="IPR000160">
    <property type="entry name" value="GGDEF_dom"/>
</dbReference>
<dbReference type="InterPro" id="IPR001633">
    <property type="entry name" value="EAL_dom"/>
</dbReference>
<dbReference type="SUPFAM" id="SSF141868">
    <property type="entry name" value="EAL domain-like"/>
    <property type="match status" value="1"/>
</dbReference>
<dbReference type="InterPro" id="IPR035919">
    <property type="entry name" value="EAL_sf"/>
</dbReference>
<dbReference type="eggNOG" id="COG2200">
    <property type="taxonomic scope" value="Bacteria"/>
</dbReference>
<dbReference type="AlphaFoldDB" id="T0KU78"/>
<dbReference type="SMART" id="SM00052">
    <property type="entry name" value="EAL"/>
    <property type="match status" value="1"/>
</dbReference>
<accession>T0KU78</accession>
<comment type="caution">
    <text evidence="3">The sequence shown here is derived from an EMBL/GenBank/DDBJ whole genome shotgun (WGS) entry which is preliminary data.</text>
</comment>
<dbReference type="OrthoDB" id="9790732at2"/>
<dbReference type="SUPFAM" id="SSF55073">
    <property type="entry name" value="Nucleotide cyclase"/>
    <property type="match status" value="1"/>
</dbReference>
<dbReference type="Proteomes" id="UP000015520">
    <property type="component" value="Unassembled WGS sequence"/>
</dbReference>
<dbReference type="PANTHER" id="PTHR33121">
    <property type="entry name" value="CYCLIC DI-GMP PHOSPHODIESTERASE PDEF"/>
    <property type="match status" value="1"/>
</dbReference>
<dbReference type="PATRIC" id="fig|1172190.3.peg.333"/>
<dbReference type="PROSITE" id="PS50887">
    <property type="entry name" value="GGDEF"/>
    <property type="match status" value="1"/>
</dbReference>
<dbReference type="InterPro" id="IPR043128">
    <property type="entry name" value="Rev_trsase/Diguanyl_cyclase"/>
</dbReference>
<evidence type="ECO:0000313" key="3">
    <source>
        <dbReference type="EMBL" id="EQB40544.1"/>
    </source>
</evidence>
<feature type="domain" description="EAL" evidence="1">
    <location>
        <begin position="283"/>
        <end position="520"/>
    </location>
</feature>
<dbReference type="PROSITE" id="PS50883">
    <property type="entry name" value="EAL"/>
    <property type="match status" value="1"/>
</dbReference>
<dbReference type="STRING" id="1172190.M947_01715"/>
<dbReference type="CDD" id="cd01948">
    <property type="entry name" value="EAL"/>
    <property type="match status" value="1"/>
</dbReference>
<proteinExistence type="predicted"/>
<sequence>MNNKKNILDIYNFTLTSSTEVSSIVRQIIDIDSLNLLIHISSYMHNTVLVQNLKLELEKKLPKVKIVMFKHSHKTLTSVVVYELDATLEINRFSDEALREIQLRDSFANNALKECKKQLLSRYFTDHLTNFPNLYQLRKDLHDNDGYGLVTIAVDDFATINNFYGFIVGDYIIEQVGNYLVKKINKKIYRVSGTEFTLFLDENLPFYDLKDYLSELYEKIKHITVVYQNNEINVSLTLASCVNSNQDNLFSKIAMALKYAKDNRLPFWIYEDRMRFENEYERNLKTSNMVRYAVERKNIVPYFQPIIDNKTQEIKKYECLARLLDEDENIVSPALFLPIAKRIKVYNYVTQIIINESFKVFEETSFEFSINLSMEDIINSEMFNFILNKLKHSKASTRVIFEIVESEAIQDFNKISRFIHEIKRYGAKIAIDDFGDGYSNFAYLTKMSVDFIKIDGSLIQNIDTDRDSYLVVETIVGFANKLGIKTIAEFVHSSTVMDKVKELGIDFSQGYHIDKPCISI</sequence>
<feature type="domain" description="GGDEF" evidence="2">
    <location>
        <begin position="145"/>
        <end position="272"/>
    </location>
</feature>
<dbReference type="GO" id="GO:0071111">
    <property type="term" value="F:cyclic-guanylate-specific phosphodiesterase activity"/>
    <property type="evidence" value="ECO:0007669"/>
    <property type="project" value="InterPro"/>
</dbReference>
<dbReference type="Gene3D" id="3.20.20.450">
    <property type="entry name" value="EAL domain"/>
    <property type="match status" value="1"/>
</dbReference>
<name>T0KU78_9BACT</name>
<dbReference type="Pfam" id="PF00990">
    <property type="entry name" value="GGDEF"/>
    <property type="match status" value="1"/>
</dbReference>
<reference evidence="3 4" key="1">
    <citation type="submission" date="2013-07" db="EMBL/GenBank/DDBJ databases">
        <title>Sulfurimonas hongkongensis AST-10 Genome Sequencing.</title>
        <authorList>
            <person name="Cai L."/>
            <person name="Zhang T."/>
        </authorList>
    </citation>
    <scope>NUCLEOTIDE SEQUENCE [LARGE SCALE GENOMIC DNA]</scope>
    <source>
        <strain evidence="3 4">AST-10</strain>
    </source>
</reference>
<dbReference type="PANTHER" id="PTHR33121:SF71">
    <property type="entry name" value="OXYGEN SENSOR PROTEIN DOSP"/>
    <property type="match status" value="1"/>
</dbReference>
<evidence type="ECO:0000259" key="1">
    <source>
        <dbReference type="PROSITE" id="PS50883"/>
    </source>
</evidence>
<dbReference type="InterPro" id="IPR050706">
    <property type="entry name" value="Cyclic-di-GMP_PDE-like"/>
</dbReference>
<organism evidence="3 4">
    <name type="scientific">Sulfurimonas hongkongensis</name>
    <dbReference type="NCBI Taxonomy" id="1172190"/>
    <lineage>
        <taxon>Bacteria</taxon>
        <taxon>Pseudomonadati</taxon>
        <taxon>Campylobacterota</taxon>
        <taxon>Epsilonproteobacteria</taxon>
        <taxon>Campylobacterales</taxon>
        <taxon>Sulfurimonadaceae</taxon>
        <taxon>Sulfurimonas</taxon>
    </lineage>
</organism>
<evidence type="ECO:0000259" key="2">
    <source>
        <dbReference type="PROSITE" id="PS50887"/>
    </source>
</evidence>
<dbReference type="Gene3D" id="3.30.70.270">
    <property type="match status" value="1"/>
</dbReference>
<gene>
    <name evidence="3" type="ORF">M947_01715</name>
</gene>
<dbReference type="EMBL" id="AUPZ01000002">
    <property type="protein sequence ID" value="EQB40544.1"/>
    <property type="molecule type" value="Genomic_DNA"/>
</dbReference>
<dbReference type="InterPro" id="IPR029787">
    <property type="entry name" value="Nucleotide_cyclase"/>
</dbReference>
<protein>
    <submittedName>
        <fullName evidence="3">Diguanylate cyclase</fullName>
    </submittedName>
</protein>
<dbReference type="SMART" id="SM00267">
    <property type="entry name" value="GGDEF"/>
    <property type="match status" value="1"/>
</dbReference>
<dbReference type="Pfam" id="PF00563">
    <property type="entry name" value="EAL"/>
    <property type="match status" value="1"/>
</dbReference>
<dbReference type="eggNOG" id="COG2199">
    <property type="taxonomic scope" value="Bacteria"/>
</dbReference>
<keyword evidence="4" id="KW-1185">Reference proteome</keyword>
<dbReference type="RefSeq" id="WP_021286624.1">
    <property type="nucleotide sequence ID" value="NZ_AUPZ01000002.1"/>
</dbReference>